<keyword evidence="2" id="KW-1185">Reference proteome</keyword>
<evidence type="ECO:0000313" key="2">
    <source>
        <dbReference type="Proteomes" id="UP001200642"/>
    </source>
</evidence>
<comment type="caution">
    <text evidence="1">The sequence shown here is derived from an EMBL/GenBank/DDBJ whole genome shotgun (WGS) entry which is preliminary data.</text>
</comment>
<feature type="non-terminal residue" evidence="1">
    <location>
        <position position="1"/>
    </location>
</feature>
<name>A0AAE3JQC0_9FLAO</name>
<protein>
    <submittedName>
        <fullName evidence="1">Uncharacterized protein</fullName>
    </submittedName>
</protein>
<sequence length="136" mass="15224">AKPDYSLMYVRSQLVGHDGKNYKDDYTEGDGTTSYITDIDGRTLYTFINDAKDTNNFTKPDFSNDAVWPVAEIDLDKIPSILDDTDFGSIDVYGKTQITYKGWPLYYFGQDADRGDNKGISFPAPGIWPIANVDSP</sequence>
<dbReference type="Proteomes" id="UP001200642">
    <property type="component" value="Unassembled WGS sequence"/>
</dbReference>
<organism evidence="1 2">
    <name type="scientific">Cerina litoralis</name>
    <dbReference type="NCBI Taxonomy" id="2874477"/>
    <lineage>
        <taxon>Bacteria</taxon>
        <taxon>Pseudomonadati</taxon>
        <taxon>Bacteroidota</taxon>
        <taxon>Flavobacteriia</taxon>
        <taxon>Flavobacteriales</taxon>
        <taxon>Flavobacteriaceae</taxon>
        <taxon>Cerina</taxon>
    </lineage>
</organism>
<dbReference type="InterPro" id="IPR005297">
    <property type="entry name" value="Lipoprotein_repeat"/>
</dbReference>
<dbReference type="Pfam" id="PF03640">
    <property type="entry name" value="Lipoprotein_15"/>
    <property type="match status" value="1"/>
</dbReference>
<feature type="non-terminal residue" evidence="1">
    <location>
        <position position="136"/>
    </location>
</feature>
<dbReference type="AlphaFoldDB" id="A0AAE3JQC0"/>
<accession>A0AAE3JQC0</accession>
<reference evidence="1" key="1">
    <citation type="submission" date="2023-02" db="EMBL/GenBank/DDBJ databases">
        <title>Genome of Flavobacteriaceae gen. nov. sp. strain F89.</title>
        <authorList>
            <person name="Wang Y."/>
        </authorList>
    </citation>
    <scope>NUCLEOTIDE SEQUENCE</scope>
    <source>
        <strain evidence="1">F89</strain>
    </source>
</reference>
<gene>
    <name evidence="1" type="ORF">K8352_19710</name>
</gene>
<proteinExistence type="predicted"/>
<evidence type="ECO:0000313" key="1">
    <source>
        <dbReference type="EMBL" id="MCG2462990.1"/>
    </source>
</evidence>
<dbReference type="EMBL" id="JAIRBC010000114">
    <property type="protein sequence ID" value="MCG2462990.1"/>
    <property type="molecule type" value="Genomic_DNA"/>
</dbReference>